<protein>
    <submittedName>
        <fullName evidence="3">Bifunctional oligoribonuclease and PAP phosphatase nrnA</fullName>
        <ecNumber evidence="3">3.1.-.-</ecNumber>
    </submittedName>
</protein>
<dbReference type="Pfam" id="PF01368">
    <property type="entry name" value="DHH"/>
    <property type="match status" value="1"/>
</dbReference>
<keyword evidence="3" id="KW-0378">Hydrolase</keyword>
<dbReference type="AlphaFoldDB" id="A0A449AI64"/>
<name>A0A449AI64_9BACT</name>
<dbReference type="InterPro" id="IPR038763">
    <property type="entry name" value="DHH_sf"/>
</dbReference>
<dbReference type="InterPro" id="IPR003156">
    <property type="entry name" value="DHHA1_dom"/>
</dbReference>
<gene>
    <name evidence="3" type="primary">nrnA_3</name>
    <name evidence="3" type="ORF">NCTC10142_00461</name>
</gene>
<dbReference type="GO" id="GO:0016787">
    <property type="term" value="F:hydrolase activity"/>
    <property type="evidence" value="ECO:0007669"/>
    <property type="project" value="UniProtKB-KW"/>
</dbReference>
<evidence type="ECO:0000313" key="4">
    <source>
        <dbReference type="Proteomes" id="UP000289506"/>
    </source>
</evidence>
<dbReference type="Proteomes" id="UP000289506">
    <property type="component" value="Plasmid 13"/>
</dbReference>
<feature type="domain" description="DDH" evidence="1">
    <location>
        <begin position="18"/>
        <end position="161"/>
    </location>
</feature>
<reference evidence="3 4" key="1">
    <citation type="submission" date="2019-01" db="EMBL/GenBank/DDBJ databases">
        <authorList>
            <consortium name="Pathogen Informatics"/>
        </authorList>
    </citation>
    <scope>NUCLEOTIDE SEQUENCE [LARGE SCALE GENOMIC DNA]</scope>
    <source>
        <strain evidence="3 4">NCTC10142</strain>
        <plasmid evidence="4">13</plasmid>
    </source>
</reference>
<dbReference type="EC" id="3.1.-.-" evidence="3"/>
<dbReference type="PANTHER" id="PTHR47618:SF1">
    <property type="entry name" value="BIFUNCTIONAL OLIGORIBONUCLEASE AND PAP PHOSPHATASE NRNA"/>
    <property type="match status" value="1"/>
</dbReference>
<dbReference type="RefSeq" id="WP_129720593.1">
    <property type="nucleotide sequence ID" value="NZ_CP141038.1"/>
</dbReference>
<dbReference type="SUPFAM" id="SSF64182">
    <property type="entry name" value="DHH phosphoesterases"/>
    <property type="match status" value="1"/>
</dbReference>
<evidence type="ECO:0000259" key="2">
    <source>
        <dbReference type="Pfam" id="PF02272"/>
    </source>
</evidence>
<keyword evidence="3" id="KW-0614">Plasmid</keyword>
<accession>A0A449AI64</accession>
<feature type="domain" description="DHHA1" evidence="2">
    <location>
        <begin position="244"/>
        <end position="314"/>
    </location>
</feature>
<evidence type="ECO:0000259" key="1">
    <source>
        <dbReference type="Pfam" id="PF01368"/>
    </source>
</evidence>
<dbReference type="Pfam" id="PF02272">
    <property type="entry name" value="DHHA1"/>
    <property type="match status" value="1"/>
</dbReference>
<dbReference type="InterPro" id="IPR001667">
    <property type="entry name" value="DDH_dom"/>
</dbReference>
<dbReference type="EMBL" id="LR214986">
    <property type="protein sequence ID" value="VEU64705.1"/>
    <property type="molecule type" value="Genomic_DNA"/>
</dbReference>
<geneLocation type="plasmid" evidence="3 4">
    <name>13</name>
</geneLocation>
<sequence>MQIGNLELVTKELIKYDSIVIFHHIRPDGDCLGSQFGLRELLRTNFPDKKIYVIGDNKNMFSFLDFKMDDIPTDEILKKSLGVIVDANFKERIEHRFVLDKEIFAKLIRIDHHPNDDDLGDNTTRWVDSSYSAADEMITEIAVVNNWNITPKAANYLYLGINTDSGRFLFNNVKSRTLYLASKLYDAGLEADYIHTNLSLSTLDDLKFNSWLLSTLKTRGGVAYIQNSLEDTIKMNKTPQSSMRVNIIANIKDFPLWVQFIEEEDHRIRVEFRSNGPIVRNVAIKWGGGGHERASGAIINSFDQIEQVIDDCVNEVKRYNQNKTE</sequence>
<dbReference type="InterPro" id="IPR051319">
    <property type="entry name" value="Oligoribo/pAp-PDE_c-di-AMP_PDE"/>
</dbReference>
<organism evidence="3 4">
    <name type="scientific">Mycoplasmopsis cynos</name>
    <dbReference type="NCBI Taxonomy" id="171284"/>
    <lineage>
        <taxon>Bacteria</taxon>
        <taxon>Bacillati</taxon>
        <taxon>Mycoplasmatota</taxon>
        <taxon>Mycoplasmoidales</taxon>
        <taxon>Metamycoplasmataceae</taxon>
        <taxon>Mycoplasmopsis</taxon>
    </lineage>
</organism>
<dbReference type="Gene3D" id="3.90.1640.10">
    <property type="entry name" value="inorganic pyrophosphatase (n-terminal core)"/>
    <property type="match status" value="1"/>
</dbReference>
<dbReference type="Gene3D" id="3.10.310.30">
    <property type="match status" value="1"/>
</dbReference>
<proteinExistence type="predicted"/>
<dbReference type="GO" id="GO:0003676">
    <property type="term" value="F:nucleic acid binding"/>
    <property type="evidence" value="ECO:0007669"/>
    <property type="project" value="InterPro"/>
</dbReference>
<evidence type="ECO:0000313" key="3">
    <source>
        <dbReference type="EMBL" id="VEU64705.1"/>
    </source>
</evidence>
<dbReference type="PANTHER" id="PTHR47618">
    <property type="entry name" value="BIFUNCTIONAL OLIGORIBONUCLEASE AND PAP PHOSPHATASE NRNA"/>
    <property type="match status" value="1"/>
</dbReference>